<organism evidence="6 7">
    <name type="scientific">Rhodococcus pyridinivorans</name>
    <dbReference type="NCBI Taxonomy" id="103816"/>
    <lineage>
        <taxon>Bacteria</taxon>
        <taxon>Bacillati</taxon>
        <taxon>Actinomycetota</taxon>
        <taxon>Actinomycetes</taxon>
        <taxon>Mycobacteriales</taxon>
        <taxon>Nocardiaceae</taxon>
        <taxon>Rhodococcus</taxon>
    </lineage>
</organism>
<evidence type="ECO:0000256" key="2">
    <source>
        <dbReference type="ARBA" id="ARBA00023125"/>
    </source>
</evidence>
<protein>
    <submittedName>
        <fullName evidence="6">AraC family transcriptional regulator</fullName>
    </submittedName>
</protein>
<keyword evidence="7" id="KW-1185">Reference proteome</keyword>
<dbReference type="InterPro" id="IPR020449">
    <property type="entry name" value="Tscrpt_reg_AraC-type_HTH"/>
</dbReference>
<keyword evidence="2" id="KW-0238">DNA-binding</keyword>
<dbReference type="Pfam" id="PF14525">
    <property type="entry name" value="AraC_binding_2"/>
    <property type="match status" value="1"/>
</dbReference>
<dbReference type="GO" id="GO:0043565">
    <property type="term" value="F:sequence-specific DNA binding"/>
    <property type="evidence" value="ECO:0007669"/>
    <property type="project" value="InterPro"/>
</dbReference>
<dbReference type="Pfam" id="PF12833">
    <property type="entry name" value="HTH_18"/>
    <property type="match status" value="1"/>
</dbReference>
<dbReference type="InterPro" id="IPR050204">
    <property type="entry name" value="AraC_XylS_family_regulators"/>
</dbReference>
<dbReference type="Proteomes" id="UP000593818">
    <property type="component" value="Chromosome"/>
</dbReference>
<evidence type="ECO:0000259" key="5">
    <source>
        <dbReference type="PROSITE" id="PS01124"/>
    </source>
</evidence>
<proteinExistence type="predicted"/>
<dbReference type="AlphaFoldDB" id="A0A7M2XKI5"/>
<sequence>MTYEDELPGVHDSTSEVAAPSTSAPQPTDTWTRITTVDALEAKHRTEEVLACSHTFTVIGRGRDQAFEARVAHSSLADVGIMTSVYGSAVEIVCRPPMPTVTVSLVSRGSIEFLDERGRTTATVVPGRGAAVAYDRAVRMTWAPGTEQVMLVIRKDAVETALASMLGDELDEPLRFDALVDSNGTGQAVVGLVGTLGRLLSVEHPPGGASVLARELERSIVTSLLTTQHHNYSGRLLVERSVMSSKTVRRVLNYMEQAQGTPVRMSDLVQVAGVSERTLHDTFNRQLGTSPMAYLRALRLESARADLLHHTSDPAVSVTDIALKWGFNHGGRFAAAYRKKFGESPSETLRP</sequence>
<dbReference type="InterPro" id="IPR018062">
    <property type="entry name" value="HTH_AraC-typ_CS"/>
</dbReference>
<dbReference type="Gene3D" id="1.10.10.60">
    <property type="entry name" value="Homeodomain-like"/>
    <property type="match status" value="1"/>
</dbReference>
<dbReference type="InterPro" id="IPR009057">
    <property type="entry name" value="Homeodomain-like_sf"/>
</dbReference>
<dbReference type="SMART" id="SM00342">
    <property type="entry name" value="HTH_ARAC"/>
    <property type="match status" value="1"/>
</dbReference>
<dbReference type="InterPro" id="IPR035418">
    <property type="entry name" value="AraC-bd_2"/>
</dbReference>
<keyword evidence="1" id="KW-0805">Transcription regulation</keyword>
<feature type="region of interest" description="Disordered" evidence="4">
    <location>
        <begin position="1"/>
        <end position="28"/>
    </location>
</feature>
<dbReference type="PANTHER" id="PTHR46796">
    <property type="entry name" value="HTH-TYPE TRANSCRIPTIONAL ACTIVATOR RHAS-RELATED"/>
    <property type="match status" value="1"/>
</dbReference>
<dbReference type="EMBL" id="CP063450">
    <property type="protein sequence ID" value="QOV98366.1"/>
    <property type="molecule type" value="Genomic_DNA"/>
</dbReference>
<evidence type="ECO:0000313" key="6">
    <source>
        <dbReference type="EMBL" id="QOV98366.1"/>
    </source>
</evidence>
<feature type="domain" description="HTH araC/xylS-type" evidence="5">
    <location>
        <begin position="249"/>
        <end position="351"/>
    </location>
</feature>
<dbReference type="InterPro" id="IPR018060">
    <property type="entry name" value="HTH_AraC"/>
</dbReference>
<evidence type="ECO:0000313" key="7">
    <source>
        <dbReference type="Proteomes" id="UP000593818"/>
    </source>
</evidence>
<dbReference type="RefSeq" id="WP_193902705.1">
    <property type="nucleotide sequence ID" value="NZ_CP063450.1"/>
</dbReference>
<dbReference type="PRINTS" id="PR00032">
    <property type="entry name" value="HTHARAC"/>
</dbReference>
<keyword evidence="3" id="KW-0804">Transcription</keyword>
<dbReference type="PROSITE" id="PS00041">
    <property type="entry name" value="HTH_ARAC_FAMILY_1"/>
    <property type="match status" value="1"/>
</dbReference>
<evidence type="ECO:0000256" key="4">
    <source>
        <dbReference type="SAM" id="MobiDB-lite"/>
    </source>
</evidence>
<gene>
    <name evidence="6" type="ORF">INP59_21395</name>
</gene>
<dbReference type="GO" id="GO:0003700">
    <property type="term" value="F:DNA-binding transcription factor activity"/>
    <property type="evidence" value="ECO:0007669"/>
    <property type="project" value="InterPro"/>
</dbReference>
<evidence type="ECO:0000256" key="3">
    <source>
        <dbReference type="ARBA" id="ARBA00023163"/>
    </source>
</evidence>
<evidence type="ECO:0000256" key="1">
    <source>
        <dbReference type="ARBA" id="ARBA00023015"/>
    </source>
</evidence>
<dbReference type="PANTHER" id="PTHR46796:SF12">
    <property type="entry name" value="HTH-TYPE DNA-BINDING TRANSCRIPTIONAL ACTIVATOR EUTR"/>
    <property type="match status" value="1"/>
</dbReference>
<accession>A0A7M2XKI5</accession>
<dbReference type="PROSITE" id="PS01124">
    <property type="entry name" value="HTH_ARAC_FAMILY_2"/>
    <property type="match status" value="1"/>
</dbReference>
<reference evidence="6 7" key="1">
    <citation type="submission" date="2020-10" db="EMBL/GenBank/DDBJ databases">
        <title>Whole genome sequence of oil-degrading bacteria Rhodococcus pyridinivorans strain 5Ap.</title>
        <authorList>
            <person name="Akhremchuk A.E."/>
            <person name="Valentovich L.N."/>
            <person name="Charniauskaya M.I."/>
            <person name="Bukliarevich H.A."/>
            <person name="Titok M.A."/>
        </authorList>
    </citation>
    <scope>NUCLEOTIDE SEQUENCE [LARGE SCALE GENOMIC DNA]</scope>
    <source>
        <strain evidence="6 7">5Ap</strain>
    </source>
</reference>
<name>A0A7M2XKI5_9NOCA</name>
<dbReference type="SUPFAM" id="SSF46689">
    <property type="entry name" value="Homeodomain-like"/>
    <property type="match status" value="2"/>
</dbReference>